<dbReference type="InterPro" id="IPR024079">
    <property type="entry name" value="MetalloPept_cat_dom_sf"/>
</dbReference>
<reference evidence="2 3" key="1">
    <citation type="submission" date="2016-07" db="EMBL/GenBank/DDBJ databases">
        <title>Pervasive Adenine N6-methylation of Active Genes in Fungi.</title>
        <authorList>
            <consortium name="DOE Joint Genome Institute"/>
            <person name="Mondo S.J."/>
            <person name="Dannebaum R.O."/>
            <person name="Kuo R.C."/>
            <person name="Labutti K."/>
            <person name="Haridas S."/>
            <person name="Kuo A."/>
            <person name="Salamov A."/>
            <person name="Ahrendt S.R."/>
            <person name="Lipzen A."/>
            <person name="Sullivan W."/>
            <person name="Andreopoulos W.B."/>
            <person name="Clum A."/>
            <person name="Lindquist E."/>
            <person name="Daum C."/>
            <person name="Ramamoorthy G.K."/>
            <person name="Gryganskyi A."/>
            <person name="Culley D."/>
            <person name="Magnuson J.K."/>
            <person name="James T.Y."/>
            <person name="O'Malley M.A."/>
            <person name="Stajich J.E."/>
            <person name="Spatafora J.W."/>
            <person name="Visel A."/>
            <person name="Grigoriev I.V."/>
        </authorList>
    </citation>
    <scope>NUCLEOTIDE SEQUENCE [LARGE SCALE GENOMIC DNA]</scope>
    <source>
        <strain evidence="2 3">CBS 115471</strain>
    </source>
</reference>
<dbReference type="Proteomes" id="UP000193144">
    <property type="component" value="Unassembled WGS sequence"/>
</dbReference>
<keyword evidence="1" id="KW-0732">Signal</keyword>
<comment type="caution">
    <text evidence="2">The sequence shown here is derived from an EMBL/GenBank/DDBJ whole genome shotgun (WGS) entry which is preliminary data.</text>
</comment>
<evidence type="ECO:0000313" key="2">
    <source>
        <dbReference type="EMBL" id="ORX97862.1"/>
    </source>
</evidence>
<dbReference type="AlphaFoldDB" id="A0A1Y1YIN7"/>
<organism evidence="2 3">
    <name type="scientific">Clohesyomyces aquaticus</name>
    <dbReference type="NCBI Taxonomy" id="1231657"/>
    <lineage>
        <taxon>Eukaryota</taxon>
        <taxon>Fungi</taxon>
        <taxon>Dikarya</taxon>
        <taxon>Ascomycota</taxon>
        <taxon>Pezizomycotina</taxon>
        <taxon>Dothideomycetes</taxon>
        <taxon>Pleosporomycetidae</taxon>
        <taxon>Pleosporales</taxon>
        <taxon>Lindgomycetaceae</taxon>
        <taxon>Clohesyomyces</taxon>
    </lineage>
</organism>
<gene>
    <name evidence="2" type="ORF">BCR34DRAFT_548379</name>
</gene>
<keyword evidence="3" id="KW-1185">Reference proteome</keyword>
<protein>
    <submittedName>
        <fullName evidence="2">Uncharacterized protein</fullName>
    </submittedName>
</protein>
<accession>A0A1Y1YIN7</accession>
<proteinExistence type="predicted"/>
<dbReference type="GO" id="GO:0008237">
    <property type="term" value="F:metallopeptidase activity"/>
    <property type="evidence" value="ECO:0007669"/>
    <property type="project" value="InterPro"/>
</dbReference>
<dbReference type="EMBL" id="MCFA01000226">
    <property type="protein sequence ID" value="ORX97862.1"/>
    <property type="molecule type" value="Genomic_DNA"/>
</dbReference>
<name>A0A1Y1YIN7_9PLEO</name>
<feature type="signal peptide" evidence="1">
    <location>
        <begin position="1"/>
        <end position="22"/>
    </location>
</feature>
<evidence type="ECO:0000256" key="1">
    <source>
        <dbReference type="SAM" id="SignalP"/>
    </source>
</evidence>
<evidence type="ECO:0000313" key="3">
    <source>
        <dbReference type="Proteomes" id="UP000193144"/>
    </source>
</evidence>
<dbReference type="Gene3D" id="3.40.390.10">
    <property type="entry name" value="Collagenase (Catalytic Domain)"/>
    <property type="match status" value="1"/>
</dbReference>
<dbReference type="OrthoDB" id="1896086at2759"/>
<dbReference type="STRING" id="1231657.A0A1Y1YIN7"/>
<sequence length="331" mass="36854">MLTLKALLSIPAVLSTAILAHALATPEFIRIDPNDVNSTITVSLTGGERCKKKELRAIHDGFVEMTQLFQAATKLDWNGPAERDFFGTRERLGNYTALVEGNLRRASQYPFLDANTTQIHVRCDDPLEKCRECSRKDGNHVAYNIGNEAHINFCDSFSDMPMLNIAVDTKSSLDMLAYYNRATIWARQLMHISNVGVGIVEKAVADSQSGPHTPWRTYTYTGPLNTSALAGVADDHPDTKGPNNIRALKYAYGVNRAKLLAVLSTQMPYDALNNPENYALYAQARYVMNKKGFYPNLPVMQFDDEMAVLANEQLQDGPRPRFGCFIKPDVA</sequence>
<feature type="chain" id="PRO_5010990123" evidence="1">
    <location>
        <begin position="23"/>
        <end position="331"/>
    </location>
</feature>